<gene>
    <name evidence="1" type="ORF">F5148DRAFT_1300774</name>
</gene>
<reference evidence="1" key="1">
    <citation type="submission" date="2021-03" db="EMBL/GenBank/DDBJ databases">
        <title>Evolutionary priming and transition to the ectomycorrhizal habit in an iconic lineage of mushroom-forming fungi: is preadaptation a requirement?</title>
        <authorList>
            <consortium name="DOE Joint Genome Institute"/>
            <person name="Looney B.P."/>
            <person name="Miyauchi S."/>
            <person name="Morin E."/>
            <person name="Drula E."/>
            <person name="Courty P.E."/>
            <person name="Chicoki N."/>
            <person name="Fauchery L."/>
            <person name="Kohler A."/>
            <person name="Kuo A."/>
            <person name="LaButti K."/>
            <person name="Pangilinan J."/>
            <person name="Lipzen A."/>
            <person name="Riley R."/>
            <person name="Andreopoulos W."/>
            <person name="He G."/>
            <person name="Johnson J."/>
            <person name="Barry K.W."/>
            <person name="Grigoriev I.V."/>
            <person name="Nagy L."/>
            <person name="Hibbett D."/>
            <person name="Henrissat B."/>
            <person name="Matheny P.B."/>
            <person name="Labbe J."/>
            <person name="Martin A.F."/>
        </authorList>
    </citation>
    <scope>NUCLEOTIDE SEQUENCE</scope>
    <source>
        <strain evidence="1">BPL698</strain>
    </source>
</reference>
<sequence>MSIPFPQPYSGQPVPNVSPNVPTLNHSPVSIDSHLSPNLILNSSYGTHQHHSHRHSRSSSLVPSPVLPPAHLSLPGPAQIEQGHHYRPRTHSHSSDHRHRHHPHPSHQSGQSRSHSYSHSHSRHGSRSVTPAPPLLIQQHSEPVGPYVSVPTFPYPATGYQPPQSAYGPTLTPAAAPVPMPVPSLTPIGVPHGFSPSQYPSLTGVPPEPAVQNRAVHVSRYPRSHARKPLVSQEIDAPDPTRGPRCHPLFRQSRCSGRRKAVCVGINYSGQQHTLQGCVDDARRMYQFLMAQYRYPHSNIIVLTDDNPNPRSQPTRMNLLNAMRWLVEDAHPDDALFIHYSGHGGRTRDHDGDESDGFDEVIFPLDYRTTGIITDDLLHETLVKPLPAGCRLTAVFDSCHSGSILDLNFEFHSNGRLKSSPVAPAFQQAKATPADVVCFSGCKDTQTSADVVQGGVAIGAMSYALLKVLKRNPQITYIDLLRGVRSHSEILRKKYSQKPQLSASQPLNAMLNFIM</sequence>
<protein>
    <submittedName>
        <fullName evidence="1">Caspase domain-containing protein</fullName>
    </submittedName>
</protein>
<name>A0ACC0U0C5_9AGAM</name>
<accession>A0ACC0U0C5</accession>
<evidence type="ECO:0000313" key="1">
    <source>
        <dbReference type="EMBL" id="KAI9454194.1"/>
    </source>
</evidence>
<evidence type="ECO:0000313" key="2">
    <source>
        <dbReference type="Proteomes" id="UP001207468"/>
    </source>
</evidence>
<keyword evidence="2" id="KW-1185">Reference proteome</keyword>
<dbReference type="Proteomes" id="UP001207468">
    <property type="component" value="Unassembled WGS sequence"/>
</dbReference>
<proteinExistence type="predicted"/>
<organism evidence="1 2">
    <name type="scientific">Russula earlei</name>
    <dbReference type="NCBI Taxonomy" id="71964"/>
    <lineage>
        <taxon>Eukaryota</taxon>
        <taxon>Fungi</taxon>
        <taxon>Dikarya</taxon>
        <taxon>Basidiomycota</taxon>
        <taxon>Agaricomycotina</taxon>
        <taxon>Agaricomycetes</taxon>
        <taxon>Russulales</taxon>
        <taxon>Russulaceae</taxon>
        <taxon>Russula</taxon>
    </lineage>
</organism>
<dbReference type="EMBL" id="JAGFNK010000280">
    <property type="protein sequence ID" value="KAI9454194.1"/>
    <property type="molecule type" value="Genomic_DNA"/>
</dbReference>
<comment type="caution">
    <text evidence="1">The sequence shown here is derived from an EMBL/GenBank/DDBJ whole genome shotgun (WGS) entry which is preliminary data.</text>
</comment>